<name>A0A3P1BZ11_9BACT</name>
<gene>
    <name evidence="1" type="ORF">EHT25_00330</name>
</gene>
<evidence type="ECO:0000313" key="2">
    <source>
        <dbReference type="Proteomes" id="UP000271925"/>
    </source>
</evidence>
<organism evidence="1 2">
    <name type="scientific">Larkinella rosea</name>
    <dbReference type="NCBI Taxonomy" id="2025312"/>
    <lineage>
        <taxon>Bacteria</taxon>
        <taxon>Pseudomonadati</taxon>
        <taxon>Bacteroidota</taxon>
        <taxon>Cytophagia</taxon>
        <taxon>Cytophagales</taxon>
        <taxon>Spirosomataceae</taxon>
        <taxon>Larkinella</taxon>
    </lineage>
</organism>
<dbReference type="EMBL" id="RQJO01000007">
    <property type="protein sequence ID" value="RRB06287.1"/>
    <property type="molecule type" value="Genomic_DNA"/>
</dbReference>
<keyword evidence="2" id="KW-1185">Reference proteome</keyword>
<dbReference type="RefSeq" id="WP_124868931.1">
    <property type="nucleotide sequence ID" value="NZ_RQJO01000007.1"/>
</dbReference>
<comment type="caution">
    <text evidence="1">The sequence shown here is derived from an EMBL/GenBank/DDBJ whole genome shotgun (WGS) entry which is preliminary data.</text>
</comment>
<dbReference type="AlphaFoldDB" id="A0A3P1BZ11"/>
<sequence length="239" mass="27875">MDHYFRNALEEGLIKSATLPGGQSFFIDNIQYYEVTEAGMNLFKNRFHAFTDTLRLHDSLKVNDEMLTTSLAIMRDQLRTAMAQINRDPVQVMDNLASALNTLERLQQRREFALDVAEVFDIVSVFYLSEEEDPRIVDPVINRRKINHWIQHTELYPQFLRLQIDRFVPLNELTDPQNLGKLQSMNDDELIDLSIIQKKAVPFELSDETRALIGDRMSNLKHYQQLIDDMKSGRYPSHS</sequence>
<accession>A0A3P1BZ11</accession>
<protein>
    <submittedName>
        <fullName evidence="1">Uncharacterized protein</fullName>
    </submittedName>
</protein>
<reference evidence="1 2" key="1">
    <citation type="submission" date="2018-11" db="EMBL/GenBank/DDBJ databases">
        <authorList>
            <person name="Zhou Z."/>
            <person name="Wang G."/>
        </authorList>
    </citation>
    <scope>NUCLEOTIDE SEQUENCE [LARGE SCALE GENOMIC DNA]</scope>
    <source>
        <strain evidence="1 2">KCTC52004</strain>
    </source>
</reference>
<dbReference type="Proteomes" id="UP000271925">
    <property type="component" value="Unassembled WGS sequence"/>
</dbReference>
<evidence type="ECO:0000313" key="1">
    <source>
        <dbReference type="EMBL" id="RRB06287.1"/>
    </source>
</evidence>
<proteinExistence type="predicted"/>
<dbReference type="OrthoDB" id="962882at2"/>